<evidence type="ECO:0000313" key="3">
    <source>
        <dbReference type="EMBL" id="RZU19665.1"/>
    </source>
</evidence>
<evidence type="ECO:0000256" key="1">
    <source>
        <dbReference type="SAM" id="Phobius"/>
    </source>
</evidence>
<organism evidence="3 4">
    <name type="scientific">Kribbella rubisoli</name>
    <dbReference type="NCBI Taxonomy" id="3075929"/>
    <lineage>
        <taxon>Bacteria</taxon>
        <taxon>Bacillati</taxon>
        <taxon>Actinomycetota</taxon>
        <taxon>Actinomycetes</taxon>
        <taxon>Propionibacteriales</taxon>
        <taxon>Kribbellaceae</taxon>
        <taxon>Kribbella</taxon>
    </lineage>
</organism>
<feature type="chain" id="PRO_5020617393" evidence="2">
    <location>
        <begin position="28"/>
        <end position="96"/>
    </location>
</feature>
<dbReference type="RefSeq" id="WP_130441704.1">
    <property type="nucleotide sequence ID" value="NZ_SHKR01000011.1"/>
</dbReference>
<keyword evidence="2" id="KW-0732">Signal</keyword>
<keyword evidence="4" id="KW-1185">Reference proteome</keyword>
<feature type="transmembrane region" description="Helical" evidence="1">
    <location>
        <begin position="66"/>
        <end position="85"/>
    </location>
</feature>
<feature type="signal peptide" evidence="2">
    <location>
        <begin position="1"/>
        <end position="27"/>
    </location>
</feature>
<sequence>MKLLTRLAAMFGTLVLSGVALSGTAFAMQPRDPSGHSVPAAVPASAPPSNVAPSIVHTVGPSTLQVIGLMLCAAVIASILTAIVLHRPHMHAQGIS</sequence>
<evidence type="ECO:0000256" key="2">
    <source>
        <dbReference type="SAM" id="SignalP"/>
    </source>
</evidence>
<name>A0A4Q7XAC0_9ACTN</name>
<comment type="caution">
    <text evidence="3">The sequence shown here is derived from an EMBL/GenBank/DDBJ whole genome shotgun (WGS) entry which is preliminary data.</text>
</comment>
<dbReference type="Proteomes" id="UP000292027">
    <property type="component" value="Unassembled WGS sequence"/>
</dbReference>
<reference evidence="3 4" key="1">
    <citation type="journal article" date="2015" name="Stand. Genomic Sci.">
        <title>Genomic Encyclopedia of Bacterial and Archaeal Type Strains, Phase III: the genomes of soil and plant-associated and newly described type strains.</title>
        <authorList>
            <person name="Whitman W.B."/>
            <person name="Woyke T."/>
            <person name="Klenk H.P."/>
            <person name="Zhou Y."/>
            <person name="Lilburn T.G."/>
            <person name="Beck B.J."/>
            <person name="De Vos P."/>
            <person name="Vandamme P."/>
            <person name="Eisen J.A."/>
            <person name="Garrity G."/>
            <person name="Hugenholtz P."/>
            <person name="Kyrpides N.C."/>
        </authorList>
    </citation>
    <scope>NUCLEOTIDE SEQUENCE [LARGE SCALE GENOMIC DNA]</scope>
    <source>
        <strain evidence="3 4">VKM Ac-2540</strain>
    </source>
</reference>
<dbReference type="AlphaFoldDB" id="A0A4Q7XAC0"/>
<accession>A0A4Q7XAC0</accession>
<evidence type="ECO:0000313" key="4">
    <source>
        <dbReference type="Proteomes" id="UP000292027"/>
    </source>
</evidence>
<keyword evidence="1" id="KW-1133">Transmembrane helix</keyword>
<keyword evidence="1" id="KW-0812">Transmembrane</keyword>
<proteinExistence type="predicted"/>
<keyword evidence="1" id="KW-0472">Membrane</keyword>
<dbReference type="OrthoDB" id="9857657at2"/>
<protein>
    <submittedName>
        <fullName evidence="3">Uncharacterized protein</fullName>
    </submittedName>
</protein>
<dbReference type="EMBL" id="SHKR01000011">
    <property type="protein sequence ID" value="RZU19665.1"/>
    <property type="molecule type" value="Genomic_DNA"/>
</dbReference>
<gene>
    <name evidence="3" type="ORF">EV645_1882</name>
</gene>